<evidence type="ECO:0000256" key="1">
    <source>
        <dbReference type="ARBA" id="ARBA00006834"/>
    </source>
</evidence>
<dbReference type="SMART" id="SM00301">
    <property type="entry name" value="DM"/>
    <property type="match status" value="1"/>
</dbReference>
<dbReference type="Ensembl" id="ENSSAUT00010070098.1">
    <property type="protein sequence ID" value="ENSSAUP00010066956.1"/>
    <property type="gene ID" value="ENSSAUG00010026652.1"/>
</dbReference>
<comment type="subcellular location">
    <subcellularLocation>
        <location evidence="6">Nucleus</location>
    </subcellularLocation>
</comment>
<dbReference type="InterPro" id="IPR001275">
    <property type="entry name" value="DM_DNA-bd"/>
</dbReference>
<feature type="DNA-binding region" description="DM" evidence="6">
    <location>
        <begin position="16"/>
        <end position="63"/>
    </location>
</feature>
<dbReference type="GO" id="GO:0000981">
    <property type="term" value="F:DNA-binding transcription factor activity, RNA polymerase II-specific"/>
    <property type="evidence" value="ECO:0007669"/>
    <property type="project" value="TreeGrafter"/>
</dbReference>
<dbReference type="GO" id="GO:0000978">
    <property type="term" value="F:RNA polymerase II cis-regulatory region sequence-specific DNA binding"/>
    <property type="evidence" value="ECO:0007669"/>
    <property type="project" value="TreeGrafter"/>
</dbReference>
<dbReference type="GO" id="GO:0005634">
    <property type="term" value="C:nucleus"/>
    <property type="evidence" value="ECO:0007669"/>
    <property type="project" value="UniProtKB-SubCell"/>
</dbReference>
<dbReference type="Pfam" id="PF00751">
    <property type="entry name" value="DM"/>
    <property type="match status" value="1"/>
</dbReference>
<evidence type="ECO:0000313" key="10">
    <source>
        <dbReference type="Proteomes" id="UP000472265"/>
    </source>
</evidence>
<proteinExistence type="inferred from homology"/>
<keyword evidence="3 6" id="KW-0862">Zinc</keyword>
<dbReference type="GeneTree" id="ENSGT00940000177098"/>
<organism evidence="9 10">
    <name type="scientific">Sparus aurata</name>
    <name type="common">Gilthead sea bream</name>
    <dbReference type="NCBI Taxonomy" id="8175"/>
    <lineage>
        <taxon>Eukaryota</taxon>
        <taxon>Metazoa</taxon>
        <taxon>Chordata</taxon>
        <taxon>Craniata</taxon>
        <taxon>Vertebrata</taxon>
        <taxon>Euteleostomi</taxon>
        <taxon>Actinopterygii</taxon>
        <taxon>Neopterygii</taxon>
        <taxon>Teleostei</taxon>
        <taxon>Neoteleostei</taxon>
        <taxon>Acanthomorphata</taxon>
        <taxon>Eupercaria</taxon>
        <taxon>Spariformes</taxon>
        <taxon>Sparidae</taxon>
        <taxon>Sparus</taxon>
    </lineage>
</organism>
<evidence type="ECO:0000256" key="3">
    <source>
        <dbReference type="ARBA" id="ARBA00022833"/>
    </source>
</evidence>
<evidence type="ECO:0000313" key="9">
    <source>
        <dbReference type="Ensembl" id="ENSSAUP00010066956.1"/>
    </source>
</evidence>
<dbReference type="InterPro" id="IPR026607">
    <property type="entry name" value="DMRT"/>
</dbReference>
<dbReference type="InterPro" id="IPR036407">
    <property type="entry name" value="DM_DNA-bd_sf"/>
</dbReference>
<feature type="compositionally biased region" description="Polar residues" evidence="7">
    <location>
        <begin position="141"/>
        <end position="156"/>
    </location>
</feature>
<dbReference type="PANTHER" id="PTHR12322:SF76">
    <property type="entry name" value="DOUBLESEX- AND MAB-3-RELATED TRANSCRIPTION FACTOR A2"/>
    <property type="match status" value="1"/>
</dbReference>
<dbReference type="SUPFAM" id="SSF82927">
    <property type="entry name" value="Cysteine-rich DNA binding domain, (DM domain)"/>
    <property type="match status" value="1"/>
</dbReference>
<evidence type="ECO:0000256" key="7">
    <source>
        <dbReference type="SAM" id="MobiDB-lite"/>
    </source>
</evidence>
<dbReference type="PANTHER" id="PTHR12322">
    <property type="entry name" value="DOUBLESEX AND MAB-3 RELATED TRANSCRIPTION FACTOR DMRT"/>
    <property type="match status" value="1"/>
</dbReference>
<name>A0A671YU54_SPAAU</name>
<keyword evidence="5 6" id="KW-0539">Nucleus</keyword>
<keyword evidence="2 6" id="KW-0479">Metal-binding</keyword>
<feature type="region of interest" description="Disordered" evidence="7">
    <location>
        <begin position="59"/>
        <end position="156"/>
    </location>
</feature>
<dbReference type="GO" id="GO:0007548">
    <property type="term" value="P:sex differentiation"/>
    <property type="evidence" value="ECO:0007669"/>
    <property type="project" value="TreeGrafter"/>
</dbReference>
<evidence type="ECO:0000256" key="4">
    <source>
        <dbReference type="ARBA" id="ARBA00023125"/>
    </source>
</evidence>
<accession>A0A671YU54</accession>
<dbReference type="AlphaFoldDB" id="A0A671YU54"/>
<dbReference type="PROSITE" id="PS40000">
    <property type="entry name" value="DM_1"/>
    <property type="match status" value="1"/>
</dbReference>
<evidence type="ECO:0000256" key="5">
    <source>
        <dbReference type="ARBA" id="ARBA00023242"/>
    </source>
</evidence>
<feature type="domain" description="DM" evidence="8">
    <location>
        <begin position="16"/>
        <end position="63"/>
    </location>
</feature>
<dbReference type="PROSITE" id="PS50809">
    <property type="entry name" value="DM_2"/>
    <property type="match status" value="1"/>
</dbReference>
<evidence type="ECO:0000256" key="6">
    <source>
        <dbReference type="PROSITE-ProRule" id="PRU00070"/>
    </source>
</evidence>
<sequence>MSSSSKSCQPTRKPTCTRCRHHGIIVQRKGHMKFCPYLNCGCWRCFLITQRTRITALHRSQGGDQLSPQDTEQQPCAQTGEVRPTAEGTVSGSAPDGGASQSAALQLLISEPSGGAAAAAAGCPPDLRSRPAAVDGGGPASASSEEPSGTPSSMLT</sequence>
<dbReference type="InParanoid" id="A0A671YU54"/>
<reference evidence="9" key="2">
    <citation type="submission" date="2025-08" db="UniProtKB">
        <authorList>
            <consortium name="Ensembl"/>
        </authorList>
    </citation>
    <scope>IDENTIFICATION</scope>
</reference>
<keyword evidence="4 6" id="KW-0238">DNA-binding</keyword>
<evidence type="ECO:0000259" key="8">
    <source>
        <dbReference type="PROSITE" id="PS50809"/>
    </source>
</evidence>
<feature type="compositionally biased region" description="Polar residues" evidence="7">
    <location>
        <begin position="62"/>
        <end position="77"/>
    </location>
</feature>
<dbReference type="Gene3D" id="4.10.1040.10">
    <property type="entry name" value="DM DNA-binding domain"/>
    <property type="match status" value="1"/>
</dbReference>
<dbReference type="GO" id="GO:0046872">
    <property type="term" value="F:metal ion binding"/>
    <property type="evidence" value="ECO:0007669"/>
    <property type="project" value="UniProtKB-KW"/>
</dbReference>
<dbReference type="GO" id="GO:0007281">
    <property type="term" value="P:germ cell development"/>
    <property type="evidence" value="ECO:0007669"/>
    <property type="project" value="TreeGrafter"/>
</dbReference>
<protein>
    <recommendedName>
        <fullName evidence="8">DM domain-containing protein</fullName>
    </recommendedName>
</protein>
<evidence type="ECO:0000256" key="2">
    <source>
        <dbReference type="ARBA" id="ARBA00022723"/>
    </source>
</evidence>
<dbReference type="OMA" id="WRCFLIT"/>
<reference evidence="9" key="3">
    <citation type="submission" date="2025-09" db="UniProtKB">
        <authorList>
            <consortium name="Ensembl"/>
        </authorList>
    </citation>
    <scope>IDENTIFICATION</scope>
</reference>
<dbReference type="Proteomes" id="UP000472265">
    <property type="component" value="Chromosome 3"/>
</dbReference>
<keyword evidence="10" id="KW-1185">Reference proteome</keyword>
<comment type="similarity">
    <text evidence="1">Belongs to the DMRT family.</text>
</comment>
<reference evidence="9" key="1">
    <citation type="submission" date="2021-04" db="EMBL/GenBank/DDBJ databases">
        <authorList>
            <consortium name="Wellcome Sanger Institute Data Sharing"/>
        </authorList>
    </citation>
    <scope>NUCLEOTIDE SEQUENCE [LARGE SCALE GENOMIC DNA]</scope>
</reference>